<dbReference type="EMBL" id="BTSX01000002">
    <property type="protein sequence ID" value="GMS86210.1"/>
    <property type="molecule type" value="Genomic_DNA"/>
</dbReference>
<sequence length="289" mass="32970">EHLVFMVKEMLVDTQIYQVDNGTLFYHDYSQTPQRLYVKWMGTEVQVKYPDLFVHGAHGNSMLFESDGKIYSAYFSEADGLIILFLRHRNEHEIHFGTLCSRVRAGVKYVYHLDEDPYTGGIPVDVPLDLQAGLELKGTHRNKIIYVGQSVDGNSRLNEITTDAIVLELPTDPSEAQLFARVSSTILYVVNSNDGLLFTVNTETGEFLPTLKFRKFCNVVGFHDGEMTVTSTENGECHVMTARLPNDKLSSLKQLKTSQRQERKSMISTLRGISRRSRELSRITRREQK</sequence>
<gene>
    <name evidence="1" type="ORF">PENTCL1PPCAC_8385</name>
</gene>
<accession>A0AAV5ST07</accession>
<evidence type="ECO:0000313" key="1">
    <source>
        <dbReference type="EMBL" id="GMS86210.1"/>
    </source>
</evidence>
<dbReference type="AlphaFoldDB" id="A0AAV5ST07"/>
<protein>
    <submittedName>
        <fullName evidence="1">Uncharacterized protein</fullName>
    </submittedName>
</protein>
<keyword evidence="2" id="KW-1185">Reference proteome</keyword>
<proteinExistence type="predicted"/>
<reference evidence="1" key="1">
    <citation type="submission" date="2023-10" db="EMBL/GenBank/DDBJ databases">
        <title>Genome assembly of Pristionchus species.</title>
        <authorList>
            <person name="Yoshida K."/>
            <person name="Sommer R.J."/>
        </authorList>
    </citation>
    <scope>NUCLEOTIDE SEQUENCE</scope>
    <source>
        <strain evidence="1">RS0144</strain>
    </source>
</reference>
<dbReference type="Proteomes" id="UP001432027">
    <property type="component" value="Unassembled WGS sequence"/>
</dbReference>
<name>A0AAV5ST07_9BILA</name>
<feature type="non-terminal residue" evidence="1">
    <location>
        <position position="1"/>
    </location>
</feature>
<organism evidence="1 2">
    <name type="scientific">Pristionchus entomophagus</name>
    <dbReference type="NCBI Taxonomy" id="358040"/>
    <lineage>
        <taxon>Eukaryota</taxon>
        <taxon>Metazoa</taxon>
        <taxon>Ecdysozoa</taxon>
        <taxon>Nematoda</taxon>
        <taxon>Chromadorea</taxon>
        <taxon>Rhabditida</taxon>
        <taxon>Rhabditina</taxon>
        <taxon>Diplogasteromorpha</taxon>
        <taxon>Diplogasteroidea</taxon>
        <taxon>Neodiplogasteridae</taxon>
        <taxon>Pristionchus</taxon>
    </lineage>
</organism>
<evidence type="ECO:0000313" key="2">
    <source>
        <dbReference type="Proteomes" id="UP001432027"/>
    </source>
</evidence>
<comment type="caution">
    <text evidence="1">The sequence shown here is derived from an EMBL/GenBank/DDBJ whole genome shotgun (WGS) entry which is preliminary data.</text>
</comment>
<dbReference type="SUPFAM" id="SSF63829">
    <property type="entry name" value="Calcium-dependent phosphotriesterase"/>
    <property type="match status" value="1"/>
</dbReference>